<organism evidence="3">
    <name type="scientific">mine drainage metagenome</name>
    <dbReference type="NCBI Taxonomy" id="410659"/>
    <lineage>
        <taxon>unclassified sequences</taxon>
        <taxon>metagenomes</taxon>
        <taxon>ecological metagenomes</taxon>
    </lineage>
</organism>
<accession>T1BTW0</accession>
<keyword evidence="1" id="KW-0488">Methylation</keyword>
<dbReference type="PANTHER" id="PTHR43804">
    <property type="entry name" value="LD18447P"/>
    <property type="match status" value="1"/>
</dbReference>
<proteinExistence type="predicted"/>
<gene>
    <name evidence="3" type="ORF">B2A_04828</name>
</gene>
<name>T1BTW0_9ZZZZ</name>
<dbReference type="Gene3D" id="6.10.140.1950">
    <property type="match status" value="1"/>
</dbReference>
<dbReference type="PANTHER" id="PTHR43804:SF7">
    <property type="entry name" value="LD18447P"/>
    <property type="match status" value="1"/>
</dbReference>
<dbReference type="InterPro" id="IPR045853">
    <property type="entry name" value="Pep_chain_release_fac_I_sf"/>
</dbReference>
<reference evidence="3" key="1">
    <citation type="submission" date="2013-08" db="EMBL/GenBank/DDBJ databases">
        <authorList>
            <person name="Mendez C."/>
            <person name="Richter M."/>
            <person name="Ferrer M."/>
            <person name="Sanchez J."/>
        </authorList>
    </citation>
    <scope>NUCLEOTIDE SEQUENCE</scope>
</reference>
<dbReference type="InterPro" id="IPR005139">
    <property type="entry name" value="PCRF"/>
</dbReference>
<evidence type="ECO:0000313" key="3">
    <source>
        <dbReference type="EMBL" id="EQD57390.1"/>
    </source>
</evidence>
<dbReference type="SUPFAM" id="SSF75620">
    <property type="entry name" value="Release factor"/>
    <property type="match status" value="1"/>
</dbReference>
<feature type="non-terminal residue" evidence="3">
    <location>
        <position position="1"/>
    </location>
</feature>
<evidence type="ECO:0000256" key="1">
    <source>
        <dbReference type="ARBA" id="ARBA00022481"/>
    </source>
</evidence>
<evidence type="ECO:0000259" key="2">
    <source>
        <dbReference type="SMART" id="SM00937"/>
    </source>
</evidence>
<sequence length="115" mass="12804">ELAELEPLEARIIALREAERSLEEALALRADPELAALAEAEVLTLRARIPALERDLRIALLPRDEADERSAILEIRPAAGGDEAALFAAELFAMYQRYGENRGWRCEILDYADTG</sequence>
<dbReference type="Pfam" id="PF03462">
    <property type="entry name" value="PCRF"/>
    <property type="match status" value="1"/>
</dbReference>
<dbReference type="InterPro" id="IPR050057">
    <property type="entry name" value="Prokaryotic/Mito_RF"/>
</dbReference>
<dbReference type="GO" id="GO:0006415">
    <property type="term" value="P:translational termination"/>
    <property type="evidence" value="ECO:0007669"/>
    <property type="project" value="InterPro"/>
</dbReference>
<feature type="non-terminal residue" evidence="3">
    <location>
        <position position="115"/>
    </location>
</feature>
<feature type="domain" description="Peptide chain release factor" evidence="2">
    <location>
        <begin position="23"/>
        <end position="115"/>
    </location>
</feature>
<dbReference type="Gene3D" id="3.30.70.1660">
    <property type="match status" value="1"/>
</dbReference>
<protein>
    <submittedName>
        <fullName evidence="3">Peptide chain release factor domain protein</fullName>
    </submittedName>
</protein>
<dbReference type="SMART" id="SM00937">
    <property type="entry name" value="PCRF"/>
    <property type="match status" value="1"/>
</dbReference>
<dbReference type="AlphaFoldDB" id="T1BTW0"/>
<comment type="caution">
    <text evidence="3">The sequence shown here is derived from an EMBL/GenBank/DDBJ whole genome shotgun (WGS) entry which is preliminary data.</text>
</comment>
<dbReference type="EMBL" id="AUZZ01003277">
    <property type="protein sequence ID" value="EQD57390.1"/>
    <property type="molecule type" value="Genomic_DNA"/>
</dbReference>
<reference evidence="3" key="2">
    <citation type="journal article" date="2014" name="ISME J.">
        <title>Microbial stratification in low pH oxic and suboxic macroscopic growths along an acid mine drainage.</title>
        <authorList>
            <person name="Mendez-Garcia C."/>
            <person name="Mesa V."/>
            <person name="Sprenger R.R."/>
            <person name="Richter M."/>
            <person name="Diez M.S."/>
            <person name="Solano J."/>
            <person name="Bargiela R."/>
            <person name="Golyshina O.V."/>
            <person name="Manteca A."/>
            <person name="Ramos J.L."/>
            <person name="Gallego J.R."/>
            <person name="Llorente I."/>
            <person name="Martins Dos Santos V.A."/>
            <person name="Jensen O.N."/>
            <person name="Pelaez A.I."/>
            <person name="Sanchez J."/>
            <person name="Ferrer M."/>
        </authorList>
    </citation>
    <scope>NUCLEOTIDE SEQUENCE</scope>
</reference>